<dbReference type="GO" id="GO:0005975">
    <property type="term" value="P:carbohydrate metabolic process"/>
    <property type="evidence" value="ECO:0007669"/>
    <property type="project" value="InterPro"/>
</dbReference>
<comment type="similarity">
    <text evidence="1 11">Belongs to the glycosyl hydrolase 4 family.</text>
</comment>
<dbReference type="SUPFAM" id="SSF51735">
    <property type="entry name" value="NAD(P)-binding Rossmann-fold domains"/>
    <property type="match status" value="1"/>
</dbReference>
<dbReference type="SUPFAM" id="SSF56327">
    <property type="entry name" value="LDH C-terminal domain-like"/>
    <property type="match status" value="1"/>
</dbReference>
<evidence type="ECO:0000313" key="14">
    <source>
        <dbReference type="Proteomes" id="UP000224056"/>
    </source>
</evidence>
<protein>
    <submittedName>
        <fullName evidence="13">6-phospho-beta-glucosidase</fullName>
    </submittedName>
</protein>
<dbReference type="InterPro" id="IPR015955">
    <property type="entry name" value="Lactate_DH/Glyco_Ohase_4_C"/>
</dbReference>
<keyword evidence="9" id="KW-0533">Nickel</keyword>
<evidence type="ECO:0000256" key="6">
    <source>
        <dbReference type="ARBA" id="ARBA00023295"/>
    </source>
</evidence>
<accession>A0AAD0AAB2</accession>
<dbReference type="EMBL" id="CP017696">
    <property type="protein sequence ID" value="ATO41085.1"/>
    <property type="molecule type" value="Genomic_DNA"/>
</dbReference>
<evidence type="ECO:0000256" key="11">
    <source>
        <dbReference type="RuleBase" id="RU361152"/>
    </source>
</evidence>
<feature type="active site" description="Proton acceptor" evidence="7">
    <location>
        <position position="244"/>
    </location>
</feature>
<evidence type="ECO:0000256" key="1">
    <source>
        <dbReference type="ARBA" id="ARBA00010141"/>
    </source>
</evidence>
<dbReference type="InterPro" id="IPR022616">
    <property type="entry name" value="Glyco_hydro_4_C"/>
</dbReference>
<dbReference type="CDD" id="cd05296">
    <property type="entry name" value="GH4_P_beta_glucosidase"/>
    <property type="match status" value="1"/>
</dbReference>
<sequence>MKLTILGGGGFRTPFIWQALIRDQGEPRVDELALYDTSQSRMDTMVNIMRVQAQGFDHKPGIRTYTELEPALSGADFIFAAIREGGLQARCCDEHVALDLGLLGQETTGPGGLAYAMRTVPVMLRMARMAARVCPDAYFLNFTNPAGIITEALQSVLGDRVVGICDTPSGLGRRIAAALGHDPEDVSMDYVGLNHLGWMRRVLVGDHDLLPELLADEEKLSGLEEAKVFDPDWLRQLGMIPNEYLFYYYCDRDAVRRILESPMTRGDFLLKTQTRFYKQAATAGNEADRIWTDALQERGASYMAEALGGVQGAPTSNRKEEFDPAHLGYAGVALGVMNAISRHERRVMILNVRNRGTIAGLPDDAVVEVPSLVDSHGIHPLNVGEQPTMDQIGLMQQVRQSERHAVRAGIEGSPHEALLAFALHPLVQSVPLARKLLAGYRREIPEMNAIFEK</sequence>
<dbReference type="Pfam" id="PF11975">
    <property type="entry name" value="Glyco_hydro_4C"/>
    <property type="match status" value="1"/>
</dbReference>
<comment type="cofactor">
    <cofactor evidence="11">
        <name>NAD(+)</name>
        <dbReference type="ChEBI" id="CHEBI:57540"/>
    </cofactor>
    <text evidence="11">Binds 1 NAD(+) per subunit.</text>
</comment>
<keyword evidence="9" id="KW-0408">Iron</keyword>
<dbReference type="AlphaFoldDB" id="A0AAD0AAB2"/>
<proteinExistence type="inferred from homology"/>
<evidence type="ECO:0000256" key="8">
    <source>
        <dbReference type="PIRSR" id="PIRSR601088-2"/>
    </source>
</evidence>
<dbReference type="GeneID" id="93050164"/>
<dbReference type="InterPro" id="IPR001088">
    <property type="entry name" value="Glyco_hydro_4"/>
</dbReference>
<dbReference type="Pfam" id="PF02056">
    <property type="entry name" value="Glyco_hydro_4"/>
    <property type="match status" value="1"/>
</dbReference>
<dbReference type="RefSeq" id="WP_015021584.1">
    <property type="nucleotide sequence ID" value="NZ_CP017696.1"/>
</dbReference>
<keyword evidence="9" id="KW-0170">Cobalt</keyword>
<evidence type="ECO:0000256" key="2">
    <source>
        <dbReference type="ARBA" id="ARBA00022723"/>
    </source>
</evidence>
<dbReference type="PANTHER" id="PTHR32092">
    <property type="entry name" value="6-PHOSPHO-BETA-GLUCOSIDASE-RELATED"/>
    <property type="match status" value="1"/>
</dbReference>
<dbReference type="Gene3D" id="3.90.110.10">
    <property type="entry name" value="Lactate dehydrogenase/glycoside hydrolase, family 4, C-terminal"/>
    <property type="match status" value="1"/>
</dbReference>
<dbReference type="InterPro" id="IPR036291">
    <property type="entry name" value="NAD(P)-bd_dom_sf"/>
</dbReference>
<feature type="binding site" evidence="8">
    <location>
        <position position="144"/>
    </location>
    <ligand>
        <name>substrate</name>
    </ligand>
</feature>
<dbReference type="PRINTS" id="PR00732">
    <property type="entry name" value="GLHYDRLASE4"/>
</dbReference>
<dbReference type="PANTHER" id="PTHR32092:SF5">
    <property type="entry name" value="6-PHOSPHO-BETA-GLUCOSIDASE"/>
    <property type="match status" value="1"/>
</dbReference>
<feature type="domain" description="Glycosyl hydrolase family 4 C-terminal" evidence="12">
    <location>
        <begin position="190"/>
        <end position="427"/>
    </location>
</feature>
<organism evidence="13 14">
    <name type="scientific">Bifidobacterium asteroides DSM 20089</name>
    <dbReference type="NCBI Taxonomy" id="1437594"/>
    <lineage>
        <taxon>Bacteria</taxon>
        <taxon>Bacillati</taxon>
        <taxon>Actinomycetota</taxon>
        <taxon>Actinomycetes</taxon>
        <taxon>Bifidobacteriales</taxon>
        <taxon>Bifidobacteriaceae</taxon>
        <taxon>Bifidobacterium</taxon>
    </lineage>
</organism>
<dbReference type="Gene3D" id="3.40.50.720">
    <property type="entry name" value="NAD(P)-binding Rossmann-like Domain"/>
    <property type="match status" value="1"/>
</dbReference>
<feature type="binding site" evidence="8">
    <location>
        <position position="90"/>
    </location>
    <ligand>
        <name>substrate</name>
    </ligand>
</feature>
<keyword evidence="5 9" id="KW-0464">Manganese</keyword>
<dbReference type="GO" id="GO:0004553">
    <property type="term" value="F:hydrolase activity, hydrolyzing O-glycosyl compounds"/>
    <property type="evidence" value="ECO:0007669"/>
    <property type="project" value="InterPro"/>
</dbReference>
<keyword evidence="2 9" id="KW-0479">Metal-binding</keyword>
<name>A0AAD0AAB2_9BIFI</name>
<feature type="active site" description="Proton donor" evidence="7">
    <location>
        <position position="166"/>
    </location>
</feature>
<reference evidence="13 14" key="1">
    <citation type="submission" date="2016-10" db="EMBL/GenBank/DDBJ databases">
        <title>The whole genome sequencing and assembly of B. asteroides DSM 20089 strain.</title>
        <authorList>
            <person name="Lee Y.-J."/>
            <person name="Park M.-K."/>
            <person name="Yi H."/>
            <person name="Bahn Y.-S."/>
            <person name="Kim J.F."/>
            <person name="Lee D.-W."/>
        </authorList>
    </citation>
    <scope>NUCLEOTIDE SEQUENCE [LARGE SCALE GENOMIC DNA]</scope>
    <source>
        <strain evidence="13 14">DSM 20089</strain>
    </source>
</reference>
<evidence type="ECO:0000256" key="9">
    <source>
        <dbReference type="PIRSR" id="PIRSR601088-3"/>
    </source>
</evidence>
<keyword evidence="3 11" id="KW-0378">Hydrolase</keyword>
<evidence type="ECO:0000256" key="3">
    <source>
        <dbReference type="ARBA" id="ARBA00022801"/>
    </source>
</evidence>
<evidence type="ECO:0000259" key="12">
    <source>
        <dbReference type="Pfam" id="PF11975"/>
    </source>
</evidence>
<evidence type="ECO:0000256" key="5">
    <source>
        <dbReference type="ARBA" id="ARBA00023211"/>
    </source>
</evidence>
<keyword evidence="6 11" id="KW-0326">Glycosidase</keyword>
<evidence type="ECO:0000313" key="13">
    <source>
        <dbReference type="EMBL" id="ATO41085.1"/>
    </source>
</evidence>
<feature type="binding site" evidence="9">
    <location>
        <position position="195"/>
    </location>
    <ligand>
        <name>Mn(2+)</name>
        <dbReference type="ChEBI" id="CHEBI:29035"/>
    </ligand>
</feature>
<evidence type="ECO:0000256" key="4">
    <source>
        <dbReference type="ARBA" id="ARBA00023027"/>
    </source>
</evidence>
<gene>
    <name evidence="13" type="ORF">BA20089_02070</name>
</gene>
<dbReference type="Proteomes" id="UP000224056">
    <property type="component" value="Chromosome"/>
</dbReference>
<dbReference type="GO" id="GO:0016616">
    <property type="term" value="F:oxidoreductase activity, acting on the CH-OH group of donors, NAD or NADP as acceptor"/>
    <property type="evidence" value="ECO:0007669"/>
    <property type="project" value="InterPro"/>
</dbReference>
<evidence type="ECO:0000256" key="10">
    <source>
        <dbReference type="PIRSR" id="PIRSR601088-4"/>
    </source>
</evidence>
<feature type="site" description="Increases basicity of active site Tyr" evidence="10">
    <location>
        <position position="106"/>
    </location>
</feature>
<feature type="binding site" evidence="9">
    <location>
        <position position="165"/>
    </location>
    <ligand>
        <name>Mn(2+)</name>
        <dbReference type="ChEBI" id="CHEBI:29035"/>
    </ligand>
</feature>
<dbReference type="PROSITE" id="PS01324">
    <property type="entry name" value="GLYCOSYL_HYDROL_F4"/>
    <property type="match status" value="1"/>
</dbReference>
<keyword evidence="4 11" id="KW-0520">NAD</keyword>
<evidence type="ECO:0000256" key="7">
    <source>
        <dbReference type="PIRSR" id="PIRSR601088-1"/>
    </source>
</evidence>
<dbReference type="GO" id="GO:0046872">
    <property type="term" value="F:metal ion binding"/>
    <property type="evidence" value="ECO:0007669"/>
    <property type="project" value="UniProtKB-KW"/>
</dbReference>
<dbReference type="InterPro" id="IPR019802">
    <property type="entry name" value="GlycHydrolase_4_CS"/>
</dbReference>